<comment type="caution">
    <text evidence="1">The sequence shown here is derived from an EMBL/GenBank/DDBJ whole genome shotgun (WGS) entry which is preliminary data.</text>
</comment>
<dbReference type="Proteomes" id="UP001283361">
    <property type="component" value="Unassembled WGS sequence"/>
</dbReference>
<accession>A0AAE0YJ23</accession>
<protein>
    <submittedName>
        <fullName evidence="1">Uncharacterized protein</fullName>
    </submittedName>
</protein>
<evidence type="ECO:0000313" key="2">
    <source>
        <dbReference type="Proteomes" id="UP001283361"/>
    </source>
</evidence>
<name>A0AAE0YJ23_9GAST</name>
<organism evidence="1 2">
    <name type="scientific">Elysia crispata</name>
    <name type="common">lettuce slug</name>
    <dbReference type="NCBI Taxonomy" id="231223"/>
    <lineage>
        <taxon>Eukaryota</taxon>
        <taxon>Metazoa</taxon>
        <taxon>Spiralia</taxon>
        <taxon>Lophotrochozoa</taxon>
        <taxon>Mollusca</taxon>
        <taxon>Gastropoda</taxon>
        <taxon>Heterobranchia</taxon>
        <taxon>Euthyneura</taxon>
        <taxon>Panpulmonata</taxon>
        <taxon>Sacoglossa</taxon>
        <taxon>Placobranchoidea</taxon>
        <taxon>Plakobranchidae</taxon>
        <taxon>Elysia</taxon>
    </lineage>
</organism>
<proteinExistence type="predicted"/>
<dbReference type="AlphaFoldDB" id="A0AAE0YJ23"/>
<gene>
    <name evidence="1" type="ORF">RRG08_035731</name>
</gene>
<dbReference type="EMBL" id="JAWDGP010006106">
    <property type="protein sequence ID" value="KAK3747185.1"/>
    <property type="molecule type" value="Genomic_DNA"/>
</dbReference>
<evidence type="ECO:0000313" key="1">
    <source>
        <dbReference type="EMBL" id="KAK3747185.1"/>
    </source>
</evidence>
<keyword evidence="2" id="KW-1185">Reference proteome</keyword>
<reference evidence="1" key="1">
    <citation type="journal article" date="2023" name="G3 (Bethesda)">
        <title>A reference genome for the long-term kleptoplast-retaining sea slug Elysia crispata morphotype clarki.</title>
        <authorList>
            <person name="Eastman K.E."/>
            <person name="Pendleton A.L."/>
            <person name="Shaikh M.A."/>
            <person name="Suttiyut T."/>
            <person name="Ogas R."/>
            <person name="Tomko P."/>
            <person name="Gavelis G."/>
            <person name="Widhalm J.R."/>
            <person name="Wisecaver J.H."/>
        </authorList>
    </citation>
    <scope>NUCLEOTIDE SEQUENCE</scope>
    <source>
        <strain evidence="1">ECLA1</strain>
    </source>
</reference>
<sequence>MDAGTDGWNGPTNRSLTPSIQFLLPFRPGDFFRLNTTSSTMNTEVATNPALAYDVTDVVVGRKADSVTVTLPRVGSILKGDLFPSIEGENDGRRDLNQSLWAASPRDLNTPHGSGQQTQILFACVPAQCMR</sequence>